<dbReference type="InterPro" id="IPR023341">
    <property type="entry name" value="MABP"/>
</dbReference>
<dbReference type="GO" id="GO:0032801">
    <property type="term" value="P:receptor catabolic process"/>
    <property type="evidence" value="ECO:0007669"/>
    <property type="project" value="TreeGrafter"/>
</dbReference>
<dbReference type="Pfam" id="PF10240">
    <property type="entry name" value="DUF2464"/>
    <property type="match status" value="1"/>
</dbReference>
<keyword evidence="6" id="KW-0963">Cytoplasm</keyword>
<dbReference type="GO" id="GO:0046755">
    <property type="term" value="P:viral budding"/>
    <property type="evidence" value="ECO:0007669"/>
    <property type="project" value="TreeGrafter"/>
</dbReference>
<dbReference type="Gene3D" id="2.100.10.50">
    <property type="match status" value="1"/>
</dbReference>
<evidence type="ECO:0000256" key="3">
    <source>
        <dbReference type="ARBA" id="ARBA00010432"/>
    </source>
</evidence>
<dbReference type="FunFam" id="2.100.10.50:FF:000002">
    <property type="entry name" value="Multivesicular body subunit 12B"/>
    <property type="match status" value="1"/>
</dbReference>
<organism evidence="17">
    <name type="scientific">Triatoma infestans</name>
    <name type="common">Assassin bug</name>
    <dbReference type="NCBI Taxonomy" id="30076"/>
    <lineage>
        <taxon>Eukaryota</taxon>
        <taxon>Metazoa</taxon>
        <taxon>Ecdysozoa</taxon>
        <taxon>Arthropoda</taxon>
        <taxon>Hexapoda</taxon>
        <taxon>Insecta</taxon>
        <taxon>Pterygota</taxon>
        <taxon>Neoptera</taxon>
        <taxon>Paraneoptera</taxon>
        <taxon>Hemiptera</taxon>
        <taxon>Heteroptera</taxon>
        <taxon>Panheteroptera</taxon>
        <taxon>Cimicomorpha</taxon>
        <taxon>Reduviidae</taxon>
        <taxon>Triatominae</taxon>
        <taxon>Triatoma</taxon>
    </lineage>
</organism>
<comment type="subcellular location">
    <subcellularLocation>
        <location evidence="1">Cytoplasm</location>
    </subcellularLocation>
    <subcellularLocation>
        <location evidence="2">Late endosome membrane</location>
        <topology evidence="2">Peripheral membrane protein</topology>
    </subcellularLocation>
</comment>
<evidence type="ECO:0000256" key="8">
    <source>
        <dbReference type="ARBA" id="ARBA00022927"/>
    </source>
</evidence>
<reference evidence="17" key="1">
    <citation type="journal article" date="2014" name="PLoS Negl. Trop. Dis.">
        <title>An updated insight into the Sialotranscriptome of Triatoma infestans: developmental stage and geographic variations.</title>
        <authorList>
            <person name="Schwarz A."/>
            <person name="Medrano-Mercado N."/>
            <person name="Schaub G.A."/>
            <person name="Struchiner C.J."/>
            <person name="Bargues M.D."/>
            <person name="Levy M.Z."/>
            <person name="Ribeiro J.M."/>
        </authorList>
    </citation>
    <scope>NUCLEOTIDE SEQUENCE</scope>
    <source>
        <strain evidence="17">Chile</strain>
        <tissue evidence="17">Salivary glands</tissue>
    </source>
</reference>
<dbReference type="EMBL" id="GBBI01003493">
    <property type="protein sequence ID" value="JAC15219.1"/>
    <property type="molecule type" value="mRNA"/>
</dbReference>
<evidence type="ECO:0000256" key="14">
    <source>
        <dbReference type="SAM" id="MobiDB-lite"/>
    </source>
</evidence>
<dbReference type="PANTHER" id="PTHR31612:SF2">
    <property type="entry name" value="MULTIVESICULAR BODY SUBUNIT 12A"/>
    <property type="match status" value="1"/>
</dbReference>
<keyword evidence="9" id="KW-0729">SH3-binding</keyword>
<evidence type="ECO:0000256" key="7">
    <source>
        <dbReference type="ARBA" id="ARBA00022753"/>
    </source>
</evidence>
<evidence type="ECO:0000256" key="10">
    <source>
        <dbReference type="ARBA" id="ARBA00023136"/>
    </source>
</evidence>
<proteinExistence type="evidence at transcript level"/>
<dbReference type="GO" id="GO:0019075">
    <property type="term" value="P:virus maturation"/>
    <property type="evidence" value="ECO:0007669"/>
    <property type="project" value="TreeGrafter"/>
</dbReference>
<dbReference type="GO" id="GO:0031902">
    <property type="term" value="C:late endosome membrane"/>
    <property type="evidence" value="ECO:0007669"/>
    <property type="project" value="UniProtKB-SubCell"/>
</dbReference>
<comment type="similarity">
    <text evidence="3">Belongs to the MVB12 family.</text>
</comment>
<evidence type="ECO:0000256" key="4">
    <source>
        <dbReference type="ARBA" id="ARBA00017653"/>
    </source>
</evidence>
<keyword evidence="7" id="KW-0967">Endosome</keyword>
<evidence type="ECO:0000256" key="13">
    <source>
        <dbReference type="ARBA" id="ARBA00053101"/>
    </source>
</evidence>
<evidence type="ECO:0000256" key="2">
    <source>
        <dbReference type="ARBA" id="ARBA00004633"/>
    </source>
</evidence>
<evidence type="ECO:0000256" key="12">
    <source>
        <dbReference type="ARBA" id="ARBA00033024"/>
    </source>
</evidence>
<dbReference type="GO" id="GO:0032510">
    <property type="term" value="P:endosome to lysosome transport via multivesicular body sorting pathway"/>
    <property type="evidence" value="ECO:0007669"/>
    <property type="project" value="TreeGrafter"/>
</dbReference>
<evidence type="ECO:0000256" key="11">
    <source>
        <dbReference type="ARBA" id="ARBA00033002"/>
    </source>
</evidence>
<dbReference type="GO" id="GO:0005829">
    <property type="term" value="C:cytosol"/>
    <property type="evidence" value="ECO:0007669"/>
    <property type="project" value="TreeGrafter"/>
</dbReference>
<name>A0A023F2H4_TRIIF</name>
<dbReference type="PANTHER" id="PTHR31612">
    <property type="entry name" value="MULTIVESICULAR BODY SUBUNIT 12A"/>
    <property type="match status" value="1"/>
</dbReference>
<evidence type="ECO:0000313" key="17">
    <source>
        <dbReference type="EMBL" id="JAC15219.1"/>
    </source>
</evidence>
<evidence type="ECO:0000259" key="16">
    <source>
        <dbReference type="PROSITE" id="PS51498"/>
    </source>
</evidence>
<evidence type="ECO:0000259" key="15">
    <source>
        <dbReference type="PROSITE" id="PS51497"/>
    </source>
</evidence>
<dbReference type="AlphaFoldDB" id="A0A023F2H4"/>
<dbReference type="GO" id="GO:0042058">
    <property type="term" value="P:regulation of epidermal growth factor receptor signaling pathway"/>
    <property type="evidence" value="ECO:0007669"/>
    <property type="project" value="TreeGrafter"/>
</dbReference>
<keyword evidence="5" id="KW-0813">Transport</keyword>
<dbReference type="InterPro" id="IPR040335">
    <property type="entry name" value="MVB12A"/>
</dbReference>
<evidence type="ECO:0000256" key="1">
    <source>
        <dbReference type="ARBA" id="ARBA00004496"/>
    </source>
</evidence>
<feature type="domain" description="MABP" evidence="16">
    <location>
        <begin position="12"/>
        <end position="156"/>
    </location>
</feature>
<dbReference type="GO" id="GO:0017124">
    <property type="term" value="F:SH3 domain binding"/>
    <property type="evidence" value="ECO:0007669"/>
    <property type="project" value="UniProtKB-KW"/>
</dbReference>
<dbReference type="PROSITE" id="PS51498">
    <property type="entry name" value="MABP"/>
    <property type="match status" value="1"/>
</dbReference>
<feature type="domain" description="UMA" evidence="15">
    <location>
        <begin position="263"/>
        <end position="312"/>
    </location>
</feature>
<dbReference type="PROSITE" id="PS51497">
    <property type="entry name" value="UMA"/>
    <property type="match status" value="1"/>
</dbReference>
<feature type="compositionally biased region" description="Pro residues" evidence="14">
    <location>
        <begin position="236"/>
        <end position="251"/>
    </location>
</feature>
<dbReference type="InterPro" id="IPR018798">
    <property type="entry name" value="MVB12A/B"/>
</dbReference>
<feature type="region of interest" description="Disordered" evidence="14">
    <location>
        <begin position="218"/>
        <end position="255"/>
    </location>
</feature>
<comment type="function">
    <text evidence="13">Component of the ESCRT-I complex, a regulator of vesicular trafficking process. Required for the sorting of endocytic ubiquitinated cargos into multivesicular bodies.</text>
</comment>
<evidence type="ECO:0000256" key="6">
    <source>
        <dbReference type="ARBA" id="ARBA00022490"/>
    </source>
</evidence>
<dbReference type="InterPro" id="IPR023340">
    <property type="entry name" value="UMA"/>
</dbReference>
<protein>
    <recommendedName>
        <fullName evidence="4">Multivesicular body subunit 12A</fullName>
    </recommendedName>
    <alternativeName>
        <fullName evidence="12">ESCRT-I complex subunit MVB12A</fullName>
    </alternativeName>
    <alternativeName>
        <fullName evidence="11">Protein FAM125A</fullName>
    </alternativeName>
</protein>
<sequence length="312" mass="34398">MMQQVFKSLPDDKPITAICIIEDLTKIPSGFTIVSRTHDQDSDADLWKGSTFFGGKISRYLCLSKSEGIGDYIVESIGVIGEKDQPPDGYVLISRTIDTDAKAWKKRQICYRLTRRNLASSAVTDVILLSKGNRAPEGFELVGPINGLAVCIKKIHLKPSQSTSPLPVLGYNLNPNGAPLPGSTSQRPNGLYPSVVNKDLKNDKITASPSDEYVNLLVPQRPAPPVPSPHSNILPPSRPNPPPRPPQPAPPSNYGTLSQYHGLEGIPFVLHPSLQLLCDKQPLLQISHLKGKTKEEIDKEYYYDFRLERQST</sequence>
<feature type="region of interest" description="Disordered" evidence="14">
    <location>
        <begin position="177"/>
        <end position="203"/>
    </location>
</feature>
<evidence type="ECO:0000256" key="5">
    <source>
        <dbReference type="ARBA" id="ARBA00022448"/>
    </source>
</evidence>
<evidence type="ECO:0000256" key="9">
    <source>
        <dbReference type="ARBA" id="ARBA00023036"/>
    </source>
</evidence>
<accession>A0A023F2H4</accession>
<keyword evidence="10" id="KW-0472">Membrane</keyword>
<dbReference type="GO" id="GO:0015031">
    <property type="term" value="P:protein transport"/>
    <property type="evidence" value="ECO:0007669"/>
    <property type="project" value="UniProtKB-KW"/>
</dbReference>
<dbReference type="GO" id="GO:0000813">
    <property type="term" value="C:ESCRT I complex"/>
    <property type="evidence" value="ECO:0007669"/>
    <property type="project" value="InterPro"/>
</dbReference>
<keyword evidence="8" id="KW-0653">Protein transport</keyword>